<feature type="domain" description="EamA" evidence="7">
    <location>
        <begin position="153"/>
        <end position="289"/>
    </location>
</feature>
<dbReference type="PANTHER" id="PTHR32322">
    <property type="entry name" value="INNER MEMBRANE TRANSPORTER"/>
    <property type="match status" value="1"/>
</dbReference>
<reference evidence="8 11" key="3">
    <citation type="submission" date="2018-03" db="EMBL/GenBank/DDBJ databases">
        <title>Genomic Encyclopedia of Archaeal and Bacterial Type Strains, Phase II (KMG-II): from individual species to whole genera.</title>
        <authorList>
            <person name="Goeker M."/>
        </authorList>
    </citation>
    <scope>NUCLEOTIDE SEQUENCE [LARGE SCALE GENOMIC DNA]</scope>
    <source>
        <strain evidence="8 11">DSM 17797</strain>
    </source>
</reference>
<feature type="transmembrane region" description="Helical" evidence="6">
    <location>
        <begin position="69"/>
        <end position="89"/>
    </location>
</feature>
<evidence type="ECO:0000313" key="9">
    <source>
        <dbReference type="EMBL" id="SHG54285.1"/>
    </source>
</evidence>
<proteinExistence type="predicted"/>
<evidence type="ECO:0000256" key="6">
    <source>
        <dbReference type="SAM" id="Phobius"/>
    </source>
</evidence>
<dbReference type="OrthoDB" id="9811486at2"/>
<sequence length="322" mass="35967">MSKKNIALLGATLVSVIYGLTFTIAKDVMPQYIDAYGFILLRVGGTTLLFWLFWFFMPKEKIALNDFPRIIAAAFFGVAFNMLTFFKGLSLTSPISAAVIMVSTPMIVLVLSAIIMKEPMKKRMVSGIILGLIGTAFLILYGKSIGSTTHGGFGNFLVLVNAISYGFYLIIVKKLMEKYNAFTFVKWIYSFGLIMVLPFGWSQLTTAQWILIPTLIYWKIGFVVVVSTFLTYLLNLLTMKELKPTTVAVFIYLQPLFATIFAISLGKDKLDLVKIVSAILIFIGVYLVTSSPNSSNKPNKIRRMLPLGLRANFLLSLTSFRK</sequence>
<keyword evidence="5 6" id="KW-0472">Membrane</keyword>
<keyword evidence="3 6" id="KW-0812">Transmembrane</keyword>
<feature type="transmembrane region" description="Helical" evidence="6">
    <location>
        <begin position="123"/>
        <end position="141"/>
    </location>
</feature>
<dbReference type="Proteomes" id="UP000184384">
    <property type="component" value="Unassembled WGS sequence"/>
</dbReference>
<feature type="transmembrane region" description="Helical" evidence="6">
    <location>
        <begin position="95"/>
        <end position="116"/>
    </location>
</feature>
<evidence type="ECO:0000256" key="4">
    <source>
        <dbReference type="ARBA" id="ARBA00022989"/>
    </source>
</evidence>
<comment type="subcellular location">
    <subcellularLocation>
        <location evidence="1">Cell membrane</location>
        <topology evidence="1">Multi-pass membrane protein</topology>
    </subcellularLocation>
</comment>
<feature type="domain" description="EamA" evidence="7">
    <location>
        <begin position="6"/>
        <end position="139"/>
    </location>
</feature>
<protein>
    <submittedName>
        <fullName evidence="9">Threonine/homoserine efflux transporter RhtA</fullName>
    </submittedName>
</protein>
<reference evidence="9" key="2">
    <citation type="submission" date="2016-11" db="EMBL/GenBank/DDBJ databases">
        <authorList>
            <person name="Jaros S."/>
            <person name="Januszkiewicz K."/>
            <person name="Wedrychowicz H."/>
        </authorList>
    </citation>
    <scope>NUCLEOTIDE SEQUENCE [LARGE SCALE GENOMIC DNA]</scope>
    <source>
        <strain evidence="9">DSM 19729</strain>
    </source>
</reference>
<name>A0A1M5KNG0_9FLAO</name>
<feature type="transmembrane region" description="Helical" evidence="6">
    <location>
        <begin position="153"/>
        <end position="172"/>
    </location>
</feature>
<keyword evidence="4 6" id="KW-1133">Transmembrane helix</keyword>
<feature type="transmembrane region" description="Helical" evidence="6">
    <location>
        <begin position="184"/>
        <end position="204"/>
    </location>
</feature>
<dbReference type="PANTHER" id="PTHR32322:SF18">
    <property type="entry name" value="S-ADENOSYLMETHIONINE_S-ADENOSYLHOMOCYSTEINE TRANSPORTER"/>
    <property type="match status" value="1"/>
</dbReference>
<dbReference type="RefSeq" id="WP_084089426.1">
    <property type="nucleotide sequence ID" value="NZ_FQWO01000002.1"/>
</dbReference>
<feature type="transmembrane region" description="Helical" evidence="6">
    <location>
        <begin position="35"/>
        <end position="57"/>
    </location>
</feature>
<dbReference type="InterPro" id="IPR037185">
    <property type="entry name" value="EmrE-like"/>
</dbReference>
<accession>A0A1M5KNG0</accession>
<evidence type="ECO:0000256" key="1">
    <source>
        <dbReference type="ARBA" id="ARBA00004651"/>
    </source>
</evidence>
<feature type="transmembrane region" description="Helical" evidence="6">
    <location>
        <begin position="247"/>
        <end position="266"/>
    </location>
</feature>
<evidence type="ECO:0000313" key="8">
    <source>
        <dbReference type="EMBL" id="PRZ26361.1"/>
    </source>
</evidence>
<dbReference type="Proteomes" id="UP000237771">
    <property type="component" value="Unassembled WGS sequence"/>
</dbReference>
<dbReference type="InterPro" id="IPR000620">
    <property type="entry name" value="EamA_dom"/>
</dbReference>
<dbReference type="AlphaFoldDB" id="A0A1M5KNG0"/>
<gene>
    <name evidence="8" type="ORF">BC624_102327</name>
    <name evidence="9" type="ORF">SAMN05443373_102327</name>
</gene>
<reference evidence="10" key="1">
    <citation type="submission" date="2016-11" db="EMBL/GenBank/DDBJ databases">
        <authorList>
            <person name="Varghese N."/>
            <person name="Submissions S."/>
        </authorList>
    </citation>
    <scope>NUCLEOTIDE SEQUENCE [LARGE SCALE GENOMIC DNA]</scope>
    <source>
        <strain evidence="10">DSM 19729</strain>
    </source>
</reference>
<dbReference type="GO" id="GO:0005886">
    <property type="term" value="C:plasma membrane"/>
    <property type="evidence" value="ECO:0007669"/>
    <property type="project" value="UniProtKB-SubCell"/>
</dbReference>
<dbReference type="EMBL" id="PVUB01000002">
    <property type="protein sequence ID" value="PRZ26361.1"/>
    <property type="molecule type" value="Genomic_DNA"/>
</dbReference>
<organism evidence="9 10">
    <name type="scientific">Flavobacterium granuli</name>
    <dbReference type="NCBI Taxonomy" id="280093"/>
    <lineage>
        <taxon>Bacteria</taxon>
        <taxon>Pseudomonadati</taxon>
        <taxon>Bacteroidota</taxon>
        <taxon>Flavobacteriia</taxon>
        <taxon>Flavobacteriales</taxon>
        <taxon>Flavobacteriaceae</taxon>
        <taxon>Flavobacterium</taxon>
    </lineage>
</organism>
<evidence type="ECO:0000256" key="3">
    <source>
        <dbReference type="ARBA" id="ARBA00022692"/>
    </source>
</evidence>
<feature type="transmembrane region" description="Helical" evidence="6">
    <location>
        <begin position="272"/>
        <end position="289"/>
    </location>
</feature>
<dbReference type="STRING" id="280093.SAMN05443373_102327"/>
<dbReference type="EMBL" id="FQWO01000002">
    <property type="protein sequence ID" value="SHG54285.1"/>
    <property type="molecule type" value="Genomic_DNA"/>
</dbReference>
<dbReference type="SUPFAM" id="SSF103481">
    <property type="entry name" value="Multidrug resistance efflux transporter EmrE"/>
    <property type="match status" value="2"/>
</dbReference>
<evidence type="ECO:0000313" key="10">
    <source>
        <dbReference type="Proteomes" id="UP000184384"/>
    </source>
</evidence>
<evidence type="ECO:0000259" key="7">
    <source>
        <dbReference type="Pfam" id="PF00892"/>
    </source>
</evidence>
<evidence type="ECO:0000256" key="5">
    <source>
        <dbReference type="ARBA" id="ARBA00023136"/>
    </source>
</evidence>
<keyword evidence="2" id="KW-1003">Cell membrane</keyword>
<feature type="transmembrane region" description="Helical" evidence="6">
    <location>
        <begin position="216"/>
        <end position="235"/>
    </location>
</feature>
<evidence type="ECO:0000256" key="2">
    <source>
        <dbReference type="ARBA" id="ARBA00022475"/>
    </source>
</evidence>
<evidence type="ECO:0000313" key="11">
    <source>
        <dbReference type="Proteomes" id="UP000237771"/>
    </source>
</evidence>
<dbReference type="InterPro" id="IPR050638">
    <property type="entry name" value="AA-Vitamin_Transporters"/>
</dbReference>
<dbReference type="Pfam" id="PF00892">
    <property type="entry name" value="EamA"/>
    <property type="match status" value="2"/>
</dbReference>
<keyword evidence="11" id="KW-1185">Reference proteome</keyword>